<dbReference type="EMBL" id="BPPX01000004">
    <property type="protein sequence ID" value="GJC79851.1"/>
    <property type="molecule type" value="Genomic_DNA"/>
</dbReference>
<accession>A0AA37GG87</accession>
<comment type="caution">
    <text evidence="2">The sequence shown here is derived from an EMBL/GenBank/DDBJ whole genome shotgun (WGS) entry which is preliminary data.</text>
</comment>
<feature type="region of interest" description="Disordered" evidence="1">
    <location>
        <begin position="1"/>
        <end position="20"/>
    </location>
</feature>
<organism evidence="2 3">
    <name type="scientific">Colletotrichum liriopes</name>
    <dbReference type="NCBI Taxonomy" id="708192"/>
    <lineage>
        <taxon>Eukaryota</taxon>
        <taxon>Fungi</taxon>
        <taxon>Dikarya</taxon>
        <taxon>Ascomycota</taxon>
        <taxon>Pezizomycotina</taxon>
        <taxon>Sordariomycetes</taxon>
        <taxon>Hypocreomycetidae</taxon>
        <taxon>Glomerellales</taxon>
        <taxon>Glomerellaceae</taxon>
        <taxon>Colletotrichum</taxon>
        <taxon>Colletotrichum spaethianum species complex</taxon>
    </lineage>
</organism>
<evidence type="ECO:0000313" key="2">
    <source>
        <dbReference type="EMBL" id="GJC79851.1"/>
    </source>
</evidence>
<evidence type="ECO:0000256" key="1">
    <source>
        <dbReference type="SAM" id="MobiDB-lite"/>
    </source>
</evidence>
<dbReference type="Proteomes" id="UP001055172">
    <property type="component" value="Unassembled WGS sequence"/>
</dbReference>
<evidence type="ECO:0000313" key="3">
    <source>
        <dbReference type="Proteomes" id="UP001055172"/>
    </source>
</evidence>
<name>A0AA37GG87_9PEZI</name>
<reference evidence="2 3" key="1">
    <citation type="submission" date="2021-07" db="EMBL/GenBank/DDBJ databases">
        <title>Genome data of Colletotrichum spaethianum.</title>
        <authorList>
            <person name="Utami Y.D."/>
            <person name="Hiruma K."/>
        </authorList>
    </citation>
    <scope>NUCLEOTIDE SEQUENCE [LARGE SCALE GENOMIC DNA]</scope>
    <source>
        <strain evidence="2 3">MAFF 242679</strain>
    </source>
</reference>
<sequence>MPLHPGGRGGGGSLPGTAGMRAAAKESRVRVLSWFWAEFVFFGYDRRAERLGGMSAEEGTQHNACTVE</sequence>
<keyword evidence="3" id="KW-1185">Reference proteome</keyword>
<dbReference type="AlphaFoldDB" id="A0AA37GG87"/>
<feature type="compositionally biased region" description="Gly residues" evidence="1">
    <location>
        <begin position="1"/>
        <end position="14"/>
    </location>
</feature>
<protein>
    <submittedName>
        <fullName evidence="2">Uncharacterized protein</fullName>
    </submittedName>
</protein>
<gene>
    <name evidence="2" type="ORF">ColLi_02689</name>
</gene>
<proteinExistence type="predicted"/>